<dbReference type="PANTHER" id="PTHR15710:SF4">
    <property type="entry name" value="E3 UBIQUITIN-PROTEIN LIGASE AIP2"/>
    <property type="match status" value="1"/>
</dbReference>
<protein>
    <recommendedName>
        <fullName evidence="2">RING-type E3 ubiquitin transferase</fullName>
        <ecNumber evidence="2">2.3.2.27</ecNumber>
    </recommendedName>
</protein>
<dbReference type="EC" id="2.3.2.27" evidence="2"/>
<dbReference type="EnsemblPlants" id="EMT00540">
    <property type="protein sequence ID" value="EMT00540"/>
    <property type="gene ID" value="F775_27974"/>
</dbReference>
<dbReference type="InterPro" id="IPR001841">
    <property type="entry name" value="Znf_RING"/>
</dbReference>
<dbReference type="Pfam" id="PF13639">
    <property type="entry name" value="zf-RING_2"/>
    <property type="match status" value="1"/>
</dbReference>
<dbReference type="PROSITE" id="PS50089">
    <property type="entry name" value="ZF_RING_2"/>
    <property type="match status" value="1"/>
</dbReference>
<evidence type="ECO:0000256" key="2">
    <source>
        <dbReference type="ARBA" id="ARBA00012483"/>
    </source>
</evidence>
<evidence type="ECO:0000259" key="8">
    <source>
        <dbReference type="PROSITE" id="PS50089"/>
    </source>
</evidence>
<organism evidence="9">
    <name type="scientific">Aegilops tauschii</name>
    <name type="common">Tausch's goatgrass</name>
    <name type="synonym">Aegilops squarrosa</name>
    <dbReference type="NCBI Taxonomy" id="37682"/>
    <lineage>
        <taxon>Eukaryota</taxon>
        <taxon>Viridiplantae</taxon>
        <taxon>Streptophyta</taxon>
        <taxon>Embryophyta</taxon>
        <taxon>Tracheophyta</taxon>
        <taxon>Spermatophyta</taxon>
        <taxon>Magnoliopsida</taxon>
        <taxon>Liliopsida</taxon>
        <taxon>Poales</taxon>
        <taxon>Poaceae</taxon>
        <taxon>BOP clade</taxon>
        <taxon>Pooideae</taxon>
        <taxon>Triticodae</taxon>
        <taxon>Triticeae</taxon>
        <taxon>Triticinae</taxon>
        <taxon>Aegilops</taxon>
    </lineage>
</organism>
<keyword evidence="4" id="KW-0479">Metal-binding</keyword>
<dbReference type="GO" id="GO:0005737">
    <property type="term" value="C:cytoplasm"/>
    <property type="evidence" value="ECO:0007669"/>
    <property type="project" value="TreeGrafter"/>
</dbReference>
<dbReference type="SMART" id="SM00184">
    <property type="entry name" value="RING"/>
    <property type="match status" value="1"/>
</dbReference>
<accession>N1QS75</accession>
<dbReference type="PANTHER" id="PTHR15710">
    <property type="entry name" value="E3 UBIQUITIN-PROTEIN LIGASE PRAJA"/>
    <property type="match status" value="1"/>
</dbReference>
<evidence type="ECO:0000256" key="6">
    <source>
        <dbReference type="ARBA" id="ARBA00022786"/>
    </source>
</evidence>
<sequence>MSATAGDEAAVAERLEALRRKLGKKQHFEEAVADLAATLRDRYAGASPALRESVRPTSPHLTFPIPTEQTCHGAGKYVREIVTFVVEGRGCCSMYSTVCRVATVLQTRYTAPGFWRAGLNLFVATEKLLTNPAEKERLKTCILRAREHLDEKENEESMPTNREPDTRFLFEGHLTVGQEPPPPAWLVAQNLTRELNILAEPSGDQNGNNTRTELRPEEMTPAIMNFLNTISGDAELESALEASLQGITAQPKVPPASKEVVANLPVVTVTEEVIARLGSETECAVCRENLVVDDKMQELPCKHLFHPPCLKPWLDENNSCPICRHELRTDDHAYESRKEREREEEEDRKGAANAVRGGEFIVRRLTEYSVREDELLCDAWLDVFADFVGKSRRDAFWQCHGSFHAQKHIAPYDDMHIIHERNVKSLAYRWSTTHNSVMKFCGAVDRLEAMWPLRAVTMEIIALDGRLLHLCPQTDAMSGLGVSVGDALSLWFNLCPGQKCSKWDAVDVEEFVVTAVGHLKDLKSRT</sequence>
<proteinExistence type="predicted"/>
<dbReference type="GO" id="GO:0008270">
    <property type="term" value="F:zinc ion binding"/>
    <property type="evidence" value="ECO:0007669"/>
    <property type="project" value="UniProtKB-KW"/>
</dbReference>
<evidence type="ECO:0000313" key="9">
    <source>
        <dbReference type="EnsemblPlants" id="EMT00540"/>
    </source>
</evidence>
<dbReference type="InterPro" id="IPR013083">
    <property type="entry name" value="Znf_RING/FYVE/PHD"/>
</dbReference>
<evidence type="ECO:0000256" key="7">
    <source>
        <dbReference type="ARBA" id="ARBA00022833"/>
    </source>
</evidence>
<evidence type="ECO:0000256" key="4">
    <source>
        <dbReference type="ARBA" id="ARBA00022723"/>
    </source>
</evidence>
<evidence type="ECO:0000256" key="3">
    <source>
        <dbReference type="ARBA" id="ARBA00022679"/>
    </source>
</evidence>
<keyword evidence="3" id="KW-0808">Transferase</keyword>
<keyword evidence="6" id="KW-0833">Ubl conjugation pathway</keyword>
<dbReference type="GO" id="GO:0061630">
    <property type="term" value="F:ubiquitin protein ligase activity"/>
    <property type="evidence" value="ECO:0007669"/>
    <property type="project" value="UniProtKB-EC"/>
</dbReference>
<evidence type="ECO:0000256" key="5">
    <source>
        <dbReference type="ARBA" id="ARBA00022771"/>
    </source>
</evidence>
<evidence type="ECO:0000256" key="1">
    <source>
        <dbReference type="ARBA" id="ARBA00000900"/>
    </source>
</evidence>
<dbReference type="GO" id="GO:0016567">
    <property type="term" value="P:protein ubiquitination"/>
    <property type="evidence" value="ECO:0007669"/>
    <property type="project" value="UniProtKB-ARBA"/>
</dbReference>
<name>N1QS75_AEGTA</name>
<comment type="catalytic activity">
    <reaction evidence="1">
        <text>S-ubiquitinyl-[E2 ubiquitin-conjugating enzyme]-L-cysteine + [acceptor protein]-L-lysine = [E2 ubiquitin-conjugating enzyme]-L-cysteine + N(6)-ubiquitinyl-[acceptor protein]-L-lysine.</text>
        <dbReference type="EC" id="2.3.2.27"/>
    </reaction>
</comment>
<dbReference type="AlphaFoldDB" id="N1QS75"/>
<keyword evidence="7" id="KW-0862">Zinc</keyword>
<reference evidence="9" key="1">
    <citation type="submission" date="2015-06" db="UniProtKB">
        <authorList>
            <consortium name="EnsemblPlants"/>
        </authorList>
    </citation>
    <scope>IDENTIFICATION</scope>
</reference>
<dbReference type="SUPFAM" id="SSF57850">
    <property type="entry name" value="RING/U-box"/>
    <property type="match status" value="1"/>
</dbReference>
<feature type="domain" description="RING-type" evidence="8">
    <location>
        <begin position="283"/>
        <end position="324"/>
    </location>
</feature>
<dbReference type="FunFam" id="3.30.40.10:FF:000127">
    <property type="entry name" value="E3 ubiquitin-protein ligase RNF181"/>
    <property type="match status" value="1"/>
</dbReference>
<dbReference type="Gene3D" id="3.30.40.10">
    <property type="entry name" value="Zinc/RING finger domain, C3HC4 (zinc finger)"/>
    <property type="match status" value="1"/>
</dbReference>
<dbReference type="CDD" id="cd16667">
    <property type="entry name" value="RING-H2_RNF126-like"/>
    <property type="match status" value="1"/>
</dbReference>
<keyword evidence="5" id="KW-0863">Zinc-finger</keyword>